<name>A0ABU7SUH2_9LACO</name>
<proteinExistence type="predicted"/>
<dbReference type="RefSeq" id="WP_331192265.1">
    <property type="nucleotide sequence ID" value="NZ_JAQSEO010000023.1"/>
</dbReference>
<reference evidence="1 2" key="1">
    <citation type="submission" date="2023-02" db="EMBL/GenBank/DDBJ databases">
        <title>The predominant lactic acid bacteria and yeasts involved in the spontaneous fermentation of millet during the production of the traditional porridge Hausa koko in Ghana.</title>
        <authorList>
            <person name="Atter A."/>
            <person name="Diaz M."/>
        </authorList>
    </citation>
    <scope>NUCLEOTIDE SEQUENCE [LARGE SCALE GENOMIC DNA]</scope>
    <source>
        <strain evidence="1 2">FI11552</strain>
    </source>
</reference>
<dbReference type="Proteomes" id="UP001335665">
    <property type="component" value="Unassembled WGS sequence"/>
</dbReference>
<protein>
    <submittedName>
        <fullName evidence="1">Uncharacterized protein</fullName>
    </submittedName>
</protein>
<sequence length="100" mass="11253">MSDSKNTEQPAVRYVPIILEEGTDNRGFPGLITSSDNGVTRMIEFTADGKVYHERDTRRIAELPFEHIKMKSPDGTAFYLSVSNDGQPVFTKVEKEDDSQ</sequence>
<accession>A0ABU7SUH2</accession>
<gene>
    <name evidence="1" type="ORF">PS396_07980</name>
</gene>
<evidence type="ECO:0000313" key="1">
    <source>
        <dbReference type="EMBL" id="MEE6701724.1"/>
    </source>
</evidence>
<dbReference type="EMBL" id="JAQSFA010000023">
    <property type="protein sequence ID" value="MEE6701724.1"/>
    <property type="molecule type" value="Genomic_DNA"/>
</dbReference>
<organism evidence="1 2">
    <name type="scientific">Limosilactobacillus pontis</name>
    <dbReference type="NCBI Taxonomy" id="35787"/>
    <lineage>
        <taxon>Bacteria</taxon>
        <taxon>Bacillati</taxon>
        <taxon>Bacillota</taxon>
        <taxon>Bacilli</taxon>
        <taxon>Lactobacillales</taxon>
        <taxon>Lactobacillaceae</taxon>
        <taxon>Limosilactobacillus</taxon>
    </lineage>
</organism>
<comment type="caution">
    <text evidence="1">The sequence shown here is derived from an EMBL/GenBank/DDBJ whole genome shotgun (WGS) entry which is preliminary data.</text>
</comment>
<keyword evidence="2" id="KW-1185">Reference proteome</keyword>
<evidence type="ECO:0000313" key="2">
    <source>
        <dbReference type="Proteomes" id="UP001335665"/>
    </source>
</evidence>